<accession>A0A2P2PUR2</accession>
<sequence>MRSSILYTDCSTHNIDYN</sequence>
<proteinExistence type="predicted"/>
<dbReference type="EMBL" id="GGEC01078000">
    <property type="protein sequence ID" value="MBX58484.1"/>
    <property type="molecule type" value="Transcribed_RNA"/>
</dbReference>
<organism evidence="1">
    <name type="scientific">Rhizophora mucronata</name>
    <name type="common">Asiatic mangrove</name>
    <dbReference type="NCBI Taxonomy" id="61149"/>
    <lineage>
        <taxon>Eukaryota</taxon>
        <taxon>Viridiplantae</taxon>
        <taxon>Streptophyta</taxon>
        <taxon>Embryophyta</taxon>
        <taxon>Tracheophyta</taxon>
        <taxon>Spermatophyta</taxon>
        <taxon>Magnoliopsida</taxon>
        <taxon>eudicotyledons</taxon>
        <taxon>Gunneridae</taxon>
        <taxon>Pentapetalae</taxon>
        <taxon>rosids</taxon>
        <taxon>fabids</taxon>
        <taxon>Malpighiales</taxon>
        <taxon>Rhizophoraceae</taxon>
        <taxon>Rhizophora</taxon>
    </lineage>
</organism>
<name>A0A2P2PUR2_RHIMU</name>
<dbReference type="AlphaFoldDB" id="A0A2P2PUR2"/>
<reference evidence="1" key="1">
    <citation type="submission" date="2018-02" db="EMBL/GenBank/DDBJ databases">
        <title>Rhizophora mucronata_Transcriptome.</title>
        <authorList>
            <person name="Meera S.P."/>
            <person name="Sreeshan A."/>
            <person name="Augustine A."/>
        </authorList>
    </citation>
    <scope>NUCLEOTIDE SEQUENCE</scope>
    <source>
        <tissue evidence="1">Leaf</tissue>
    </source>
</reference>
<evidence type="ECO:0000313" key="1">
    <source>
        <dbReference type="EMBL" id="MBX58484.1"/>
    </source>
</evidence>
<protein>
    <submittedName>
        <fullName evidence="1">Uncharacterized protein</fullName>
    </submittedName>
</protein>